<gene>
    <name evidence="2" type="ORF">DMENIID0002_07050</name>
</gene>
<evidence type="ECO:0000313" key="2">
    <source>
        <dbReference type="EMBL" id="BFD46059.1"/>
    </source>
</evidence>
<name>A0AAT9G8D4_9RICK</name>
<proteinExistence type="predicted"/>
<dbReference type="InterPro" id="IPR057447">
    <property type="entry name" value="Bbp19-like_phage"/>
</dbReference>
<reference evidence="2" key="1">
    <citation type="submission" date="2024-01" db="EMBL/GenBank/DDBJ databases">
        <title>Sequencing the genomes of a sandfly, Sergentomyia squamirostris, and its two endosymbionts.</title>
        <authorList>
            <person name="Itokawa K."/>
            <person name="Sanjoba C."/>
        </authorList>
    </citation>
    <scope>NUCLEOTIDE SEQUENCE</scope>
    <source>
        <strain evidence="2">RiSSQ</strain>
    </source>
</reference>
<feature type="domain" description="Bbp19-like phage" evidence="1">
    <location>
        <begin position="3"/>
        <end position="52"/>
    </location>
</feature>
<accession>A0AAT9G8D4</accession>
<protein>
    <recommendedName>
        <fullName evidence="1">Bbp19-like phage domain-containing protein</fullName>
    </recommendedName>
</protein>
<evidence type="ECO:0000259" key="1">
    <source>
        <dbReference type="Pfam" id="PF25181"/>
    </source>
</evidence>
<organism evidence="2">
    <name type="scientific">Candidatus Tisiphia endosymbiont of Sergentomyia squamirostris</name>
    <dbReference type="NCBI Taxonomy" id="3113639"/>
    <lineage>
        <taxon>Bacteria</taxon>
        <taxon>Pseudomonadati</taxon>
        <taxon>Pseudomonadota</taxon>
        <taxon>Alphaproteobacteria</taxon>
        <taxon>Rickettsiales</taxon>
        <taxon>Rickettsiaceae</taxon>
        <taxon>Rickettsieae</taxon>
        <taxon>Candidatus Tisiphia</taxon>
    </lineage>
</organism>
<sequence length="67" mass="7497">MKIFSGEDGKIVLEDLAHMSGVYRSNFIRQESNYTAFNEGMRALFLYICSQASRDDGVDNIEGKGSN</sequence>
<dbReference type="Pfam" id="PF25181">
    <property type="entry name" value="Phage_Bbp19"/>
    <property type="match status" value="1"/>
</dbReference>
<dbReference type="EMBL" id="AP029170">
    <property type="protein sequence ID" value="BFD46059.1"/>
    <property type="molecule type" value="Genomic_DNA"/>
</dbReference>
<dbReference type="AlphaFoldDB" id="A0AAT9G8D4"/>